<dbReference type="GO" id="GO:0008270">
    <property type="term" value="F:zinc ion binding"/>
    <property type="evidence" value="ECO:0007669"/>
    <property type="project" value="UniProtKB-KW"/>
</dbReference>
<dbReference type="SMART" id="SM00064">
    <property type="entry name" value="FYVE"/>
    <property type="match status" value="1"/>
</dbReference>
<dbReference type="Pfam" id="PF25598">
    <property type="entry name" value="ARM_PUB"/>
    <property type="match status" value="1"/>
</dbReference>
<dbReference type="InterPro" id="IPR001202">
    <property type="entry name" value="WW_dom"/>
</dbReference>
<evidence type="ECO:0000256" key="3">
    <source>
        <dbReference type="ARBA" id="ARBA00022833"/>
    </source>
</evidence>
<dbReference type="SMART" id="SM00185">
    <property type="entry name" value="ARM"/>
    <property type="match status" value="21"/>
</dbReference>
<dbReference type="InterPro" id="IPR000306">
    <property type="entry name" value="Znf_FYVE"/>
</dbReference>
<evidence type="ECO:0000259" key="7">
    <source>
        <dbReference type="PROSITE" id="PS50020"/>
    </source>
</evidence>
<dbReference type="SUPFAM" id="SSF51045">
    <property type="entry name" value="WW domain"/>
    <property type="match status" value="2"/>
</dbReference>
<protein>
    <recommendedName>
        <fullName evidence="11">HECT-type E3 ubiquitin transferase</fullName>
    </recommendedName>
</protein>
<dbReference type="Pfam" id="PF13646">
    <property type="entry name" value="HEAT_2"/>
    <property type="match status" value="1"/>
</dbReference>
<dbReference type="SUPFAM" id="SSF48371">
    <property type="entry name" value="ARM repeat"/>
    <property type="match status" value="4"/>
</dbReference>
<dbReference type="PROSITE" id="PS50176">
    <property type="entry name" value="ARM_REPEAT"/>
    <property type="match status" value="2"/>
</dbReference>
<dbReference type="InterPro" id="IPR013083">
    <property type="entry name" value="Znf_RING/FYVE/PHD"/>
</dbReference>
<feature type="repeat" description="ARM" evidence="5">
    <location>
        <begin position="1086"/>
        <end position="1128"/>
    </location>
</feature>
<dbReference type="Gene3D" id="3.30.40.10">
    <property type="entry name" value="Zinc/RING finger domain, C3HC4 (zinc finger)"/>
    <property type="match status" value="1"/>
</dbReference>
<keyword evidence="2 4" id="KW-0863">Zinc-finger</keyword>
<dbReference type="EMBL" id="JBGBPQ010000017">
    <property type="protein sequence ID" value="KAL1508020.1"/>
    <property type="molecule type" value="Genomic_DNA"/>
</dbReference>
<evidence type="ECO:0000256" key="6">
    <source>
        <dbReference type="SAM" id="MobiDB-lite"/>
    </source>
</evidence>
<gene>
    <name evidence="9" type="ORF">AB1Y20_007617</name>
</gene>
<name>A0AB34IW00_PRYPA</name>
<dbReference type="Gene3D" id="1.25.10.10">
    <property type="entry name" value="Leucine-rich Repeat Variant"/>
    <property type="match status" value="6"/>
</dbReference>
<proteinExistence type="predicted"/>
<feature type="compositionally biased region" description="Pro residues" evidence="6">
    <location>
        <begin position="1560"/>
        <end position="1617"/>
    </location>
</feature>
<dbReference type="InterPro" id="IPR058678">
    <property type="entry name" value="ARM_PUB"/>
</dbReference>
<dbReference type="InterPro" id="IPR036020">
    <property type="entry name" value="WW_dom_sf"/>
</dbReference>
<dbReference type="PANTHER" id="PTHR46241:SF1">
    <property type="entry name" value="OUTER DYNEIN ARM-DOCKING COMPLEX SUBUNIT 2"/>
    <property type="match status" value="1"/>
</dbReference>
<feature type="compositionally biased region" description="Polar residues" evidence="6">
    <location>
        <begin position="81"/>
        <end position="98"/>
    </location>
</feature>
<evidence type="ECO:0000313" key="9">
    <source>
        <dbReference type="EMBL" id="KAL1508020.1"/>
    </source>
</evidence>
<dbReference type="Gene3D" id="2.20.70.10">
    <property type="match status" value="2"/>
</dbReference>
<dbReference type="Pfam" id="PF00397">
    <property type="entry name" value="WW"/>
    <property type="match status" value="2"/>
</dbReference>
<evidence type="ECO:0000256" key="2">
    <source>
        <dbReference type="ARBA" id="ARBA00022771"/>
    </source>
</evidence>
<feature type="domain" description="WW" evidence="7">
    <location>
        <begin position="51"/>
        <end position="85"/>
    </location>
</feature>
<reference evidence="9 10" key="1">
    <citation type="journal article" date="2024" name="Science">
        <title>Giant polyketide synthase enzymes in the biosynthesis of giant marine polyether toxins.</title>
        <authorList>
            <person name="Fallon T.R."/>
            <person name="Shende V.V."/>
            <person name="Wierzbicki I.H."/>
            <person name="Pendleton A.L."/>
            <person name="Watervoot N.F."/>
            <person name="Auber R.P."/>
            <person name="Gonzalez D.J."/>
            <person name="Wisecaver J.H."/>
            <person name="Moore B.S."/>
        </authorList>
    </citation>
    <scope>NUCLEOTIDE SEQUENCE [LARGE SCALE GENOMIC DNA]</scope>
    <source>
        <strain evidence="9 10">12B1</strain>
    </source>
</reference>
<evidence type="ECO:0008006" key="11">
    <source>
        <dbReference type="Google" id="ProtNLM"/>
    </source>
</evidence>
<sequence>MSATLPAGYQMFTDPASGRPYYVNTMTGKTSWNPPPGTTQAAAPAPQQSTRPLDPGWEERVDPGTGRTFYIDHINKRTSWERPSSNASPKPSYTQPSYAQPPRTQPSSFSSGASGRGNKPVDVDRDAELARELAAQWEAEDESASAAAPASTPTPHGSKEKEGWASDADVVQCFLTGTRFSMVNRKHHCRYCGQIFVSEVCKKTSKIPGKGDEQVRVCDVCADQLERGDPVCISKQVAQMRSSSERDRQAGAKTLADWAAMDPQFAVPNIVSALETLRLPELISQLLLDSAPQTQAAAARLLAAMLKYPSHAEALQQGELLEPLMKALQGSSSDGKISAVTALVGLTTTEAGRAQLRSAGGLDMLIDVLLTGGNHKLVEGTCQVLANLCEDNTDDWKRLLQNGAVFSLTSMIGSSSTSLQERPREAVLTLLAMLCAHNECREQVADAGCMPSLAVTLGSSRSALQRTALALTQQLSASKRACSAMLDAGVAAPLAAMLANSHIADAEVVAAVLECIQALAVVGLPQAQTAVRNAGAVPHLIQLMSHEQPRVSSIAGSLVAELCPGDVRSSEQLFESGGIVMLAEQLLSNNTRSQLQALSALSQLSSAKQQAAAIVDNGCVEPLLELLEHPNQELKSYAAITFGNLCSSNAIPMHMLQRASVLPHIVMLLSSSNALAKAPAAGAVASMLANPSLRESVFNMGGLPPLVNLLQADTDTSYHAVQAVAQFAADERYRPMVAAEPGVVELTALLGSHLQHVQQCALSAIANVSFVPSAVAPLADSGALAQLGMLLFNKDEQVQRMCLTAMCNILGGAGHSLPRAADGLLQVGGHMALLTQLSSHSPEAQSQAAMSIGHMSKYKPALQASLSADAVPVLAKLLHSAHPSVQQQAIYALGVMAAGDEAAASGIQLAGSVAPLTTLLLSSPSPDVKSQLTYTLANAVRGNWRPVFNVGGFQALLDVLAVGTEAVQQDVSSSLGELLQDVHQRRALLSDMNSVSAIVSLLSSPNLTTQQNAAVALAALCQEAAAREVLYRQGTLSHVIRSLTAANVRQEDGGTMSPSEAAARVSMLRIVAAFAADERYCTMLRITIQPLVALLAKADVAVLTHAAQAVMSLSRSESNRDALRDAGATRRLSELLLHAEAAVQECAVQGIANLGVQASDASTFLSSGWHLPLISLLSSDSMEVQASAAAVLGSLACAAEFRQALMSDGALQPILQLLHAPALPTRTAAVRALAIMSQQLMSPALPPDDSSTLQLVDALFETSTIPKLLEVLAEDVAATGETGEQQLIGVLLLLQNLAGGHGHVRPRLVEAGAVEALVRFLQARVVPHDKAKPHQPASSSTSGEVLAAAALTLANLVLAPGGTQRLAAVGDVSALLPFLQSRSPELQAATARAIGNMAHDAVQPHIFRPAIPPLVALVARLSTSADATFALSNLFALQQDLFSESLLAHLAPQLLVPLESADADAQQGALFLLRQMSLHAAGRRALAAAGATAKVRAVMERARGVDAASGGQFDLLIGMMSVTHADTPPPAAPVRDEAPPPHQPPQPPPPQYAPHHPPHHSPPVAAPYAPPPHAPPQPPPPQQHYQPPPPQYAPPPQPQYSPPPNYSTHTPPQPPPPEMHRQLSSQSQPPQPFSQPPPSNQPPAPSPQQSFTPPPPAQAQAPPQYAPPMYGAPQPQHSEPSYFGMAALEPQVAEVPPLIDLNSLAPNQAQGLL</sequence>
<organism evidence="9 10">
    <name type="scientific">Prymnesium parvum</name>
    <name type="common">Toxic golden alga</name>
    <dbReference type="NCBI Taxonomy" id="97485"/>
    <lineage>
        <taxon>Eukaryota</taxon>
        <taxon>Haptista</taxon>
        <taxon>Haptophyta</taxon>
        <taxon>Prymnesiophyceae</taxon>
        <taxon>Prymnesiales</taxon>
        <taxon>Prymnesiaceae</taxon>
        <taxon>Prymnesium</taxon>
    </lineage>
</organism>
<feature type="region of interest" description="Disordered" evidence="6">
    <location>
        <begin position="27"/>
        <end position="121"/>
    </location>
</feature>
<dbReference type="Proteomes" id="UP001515480">
    <property type="component" value="Unassembled WGS sequence"/>
</dbReference>
<feature type="domain" description="WW" evidence="7">
    <location>
        <begin position="3"/>
        <end position="37"/>
    </location>
</feature>
<keyword evidence="1" id="KW-0479">Metal-binding</keyword>
<feature type="compositionally biased region" description="Pro residues" evidence="6">
    <location>
        <begin position="1629"/>
        <end position="1657"/>
    </location>
</feature>
<feature type="compositionally biased region" description="Low complexity" evidence="6">
    <location>
        <begin position="38"/>
        <end position="52"/>
    </location>
</feature>
<dbReference type="PROSITE" id="PS01159">
    <property type="entry name" value="WW_DOMAIN_1"/>
    <property type="match status" value="1"/>
</dbReference>
<dbReference type="InterPro" id="IPR011989">
    <property type="entry name" value="ARM-like"/>
</dbReference>
<dbReference type="InterPro" id="IPR000225">
    <property type="entry name" value="Armadillo"/>
</dbReference>
<dbReference type="CDD" id="cd00201">
    <property type="entry name" value="WW"/>
    <property type="match status" value="2"/>
</dbReference>
<feature type="compositionally biased region" description="Pro residues" evidence="6">
    <location>
        <begin position="1540"/>
        <end position="1552"/>
    </location>
</feature>
<dbReference type="SMART" id="SM00456">
    <property type="entry name" value="WW"/>
    <property type="match status" value="2"/>
</dbReference>
<evidence type="ECO:0000259" key="8">
    <source>
        <dbReference type="PROSITE" id="PS50178"/>
    </source>
</evidence>
<evidence type="ECO:0000256" key="5">
    <source>
        <dbReference type="PROSITE-ProRule" id="PRU00259"/>
    </source>
</evidence>
<dbReference type="PANTHER" id="PTHR46241">
    <property type="entry name" value="ARMADILLO REPEAT-CONTAINING PROTEIN 4 ARMC4"/>
    <property type="match status" value="1"/>
</dbReference>
<keyword evidence="3" id="KW-0862">Zinc</keyword>
<dbReference type="SUPFAM" id="SSF57903">
    <property type="entry name" value="FYVE/PHD zinc finger"/>
    <property type="match status" value="1"/>
</dbReference>
<dbReference type="InterPro" id="IPR016024">
    <property type="entry name" value="ARM-type_fold"/>
</dbReference>
<dbReference type="InterPro" id="IPR011011">
    <property type="entry name" value="Znf_FYVE_PHD"/>
</dbReference>
<feature type="domain" description="FYVE-type" evidence="8">
    <location>
        <begin position="167"/>
        <end position="226"/>
    </location>
</feature>
<feature type="repeat" description="ARM" evidence="5">
    <location>
        <begin position="701"/>
        <end position="742"/>
    </location>
</feature>
<dbReference type="InterPro" id="IPR017455">
    <property type="entry name" value="Znf_FYVE-rel"/>
</dbReference>
<keyword evidence="10" id="KW-1185">Reference proteome</keyword>
<dbReference type="PROSITE" id="PS50178">
    <property type="entry name" value="ZF_FYVE"/>
    <property type="match status" value="1"/>
</dbReference>
<dbReference type="PRINTS" id="PR01217">
    <property type="entry name" value="PRICHEXTENSN"/>
</dbReference>
<evidence type="ECO:0000313" key="10">
    <source>
        <dbReference type="Proteomes" id="UP001515480"/>
    </source>
</evidence>
<dbReference type="Pfam" id="PF00514">
    <property type="entry name" value="Arm"/>
    <property type="match status" value="1"/>
</dbReference>
<comment type="caution">
    <text evidence="9">The sequence shown here is derived from an EMBL/GenBank/DDBJ whole genome shotgun (WGS) entry which is preliminary data.</text>
</comment>
<evidence type="ECO:0000256" key="1">
    <source>
        <dbReference type="ARBA" id="ARBA00022723"/>
    </source>
</evidence>
<accession>A0AB34IW00</accession>
<feature type="region of interest" description="Disordered" evidence="6">
    <location>
        <begin position="136"/>
        <end position="163"/>
    </location>
</feature>
<feature type="region of interest" description="Disordered" evidence="6">
    <location>
        <begin position="1524"/>
        <end position="1685"/>
    </location>
</feature>
<evidence type="ECO:0000256" key="4">
    <source>
        <dbReference type="PROSITE-ProRule" id="PRU00091"/>
    </source>
</evidence>
<feature type="compositionally biased region" description="Low complexity" evidence="6">
    <location>
        <begin position="1658"/>
        <end position="1676"/>
    </location>
</feature>
<dbReference type="PROSITE" id="PS50020">
    <property type="entry name" value="WW_DOMAIN_2"/>
    <property type="match status" value="2"/>
</dbReference>
<dbReference type="Pfam" id="PF01363">
    <property type="entry name" value="FYVE"/>
    <property type="match status" value="1"/>
</dbReference>